<feature type="transmembrane region" description="Helical" evidence="6">
    <location>
        <begin position="203"/>
        <end position="220"/>
    </location>
</feature>
<accession>G0R3F1</accession>
<evidence type="ECO:0000256" key="4">
    <source>
        <dbReference type="ARBA" id="ARBA00022989"/>
    </source>
</evidence>
<evidence type="ECO:0000313" key="8">
    <source>
        <dbReference type="Proteomes" id="UP000008983"/>
    </source>
</evidence>
<dbReference type="OrthoDB" id="289951at2759"/>
<evidence type="ECO:0000256" key="3">
    <source>
        <dbReference type="ARBA" id="ARBA00022692"/>
    </source>
</evidence>
<dbReference type="PANTHER" id="PTHR43385:SF1">
    <property type="entry name" value="RIBOFLAVIN TRANSPORTER RIBJ"/>
    <property type="match status" value="1"/>
</dbReference>
<name>G0R3F1_ICHMU</name>
<reference evidence="7 8" key="1">
    <citation type="submission" date="2011-07" db="EMBL/GenBank/DDBJ databases">
        <authorList>
            <person name="Coyne R."/>
            <person name="Brami D."/>
            <person name="Johnson J."/>
            <person name="Hostetler J."/>
            <person name="Hannick L."/>
            <person name="Clark T."/>
            <person name="Cassidy-Hanley D."/>
            <person name="Inman J."/>
        </authorList>
    </citation>
    <scope>NUCLEOTIDE SEQUENCE [LARGE SCALE GENOMIC DNA]</scope>
    <source>
        <strain evidence="7 8">G5</strain>
    </source>
</reference>
<evidence type="ECO:0000256" key="5">
    <source>
        <dbReference type="ARBA" id="ARBA00023136"/>
    </source>
</evidence>
<dbReference type="InParanoid" id="G0R3F1"/>
<sequence>MSKLPSYQSKKAAYNSVFGGFLIHIMIGTFYLWGNINTYITSYLRQYNPDLTIDTLNSNFPFMGLTLTIFTPFGLSISFKFGIKKTLWICSIGCFLIEIPEENEGEIDELLDENDQMESLVVEECKDIKMGLKPKLIYYTLGLMVFYAAQGQLTIDNFKPIGQQMGGFSDIYLTLVGSIASLFNGFVRIVWGKFLDVYGFKKLAIFNLILEFIFMFFLIFFCSSEIVFIICILGIMGCFGGWSAKMPALLAQIYGKQIGSSFYGITIQGLRQSV</sequence>
<dbReference type="GeneID" id="14904074"/>
<evidence type="ECO:0000313" key="7">
    <source>
        <dbReference type="EMBL" id="EGR28002.1"/>
    </source>
</evidence>
<keyword evidence="5 6" id="KW-0472">Membrane</keyword>
<evidence type="ECO:0000256" key="2">
    <source>
        <dbReference type="ARBA" id="ARBA00022448"/>
    </source>
</evidence>
<keyword evidence="8" id="KW-1185">Reference proteome</keyword>
<dbReference type="AlphaFoldDB" id="G0R3F1"/>
<evidence type="ECO:0000256" key="1">
    <source>
        <dbReference type="ARBA" id="ARBA00004141"/>
    </source>
</evidence>
<dbReference type="GO" id="GO:0016020">
    <property type="term" value="C:membrane"/>
    <property type="evidence" value="ECO:0007669"/>
    <property type="project" value="UniProtKB-SubCell"/>
</dbReference>
<feature type="transmembrane region" description="Helical" evidence="6">
    <location>
        <begin position="60"/>
        <end position="79"/>
    </location>
</feature>
<feature type="transmembrane region" description="Helical" evidence="6">
    <location>
        <begin position="226"/>
        <end position="244"/>
    </location>
</feature>
<comment type="subcellular location">
    <subcellularLocation>
        <location evidence="1">Membrane</location>
        <topology evidence="1">Multi-pass membrane protein</topology>
    </subcellularLocation>
</comment>
<dbReference type="EC" id="3.6.3.44" evidence="7"/>
<feature type="transmembrane region" description="Helical" evidence="6">
    <location>
        <begin position="12"/>
        <end position="33"/>
    </location>
</feature>
<evidence type="ECO:0000256" key="6">
    <source>
        <dbReference type="SAM" id="Phobius"/>
    </source>
</evidence>
<keyword evidence="2" id="KW-0813">Transport</keyword>
<feature type="transmembrane region" description="Helical" evidence="6">
    <location>
        <begin position="171"/>
        <end position="191"/>
    </location>
</feature>
<feature type="transmembrane region" description="Helical" evidence="6">
    <location>
        <begin position="136"/>
        <end position="155"/>
    </location>
</feature>
<dbReference type="Proteomes" id="UP000008983">
    <property type="component" value="Unassembled WGS sequence"/>
</dbReference>
<protein>
    <submittedName>
        <fullName evidence="7">Major facilitator superfamily protein, putative</fullName>
        <ecNumber evidence="7">3.6.3.44</ecNumber>
    </submittedName>
</protein>
<dbReference type="InterPro" id="IPR052983">
    <property type="entry name" value="MFS_Riboflavin_Transporter"/>
</dbReference>
<keyword evidence="3 6" id="KW-0812">Transmembrane</keyword>
<dbReference type="InterPro" id="IPR036259">
    <property type="entry name" value="MFS_trans_sf"/>
</dbReference>
<gene>
    <name evidence="7" type="ORF">IMG5_185040</name>
</gene>
<dbReference type="Gene3D" id="1.20.1250.20">
    <property type="entry name" value="MFS general substrate transporter like domains"/>
    <property type="match status" value="1"/>
</dbReference>
<dbReference type="RefSeq" id="XP_004027347.1">
    <property type="nucleotide sequence ID" value="XM_004027298.1"/>
</dbReference>
<dbReference type="EMBL" id="GL984301">
    <property type="protein sequence ID" value="EGR28002.1"/>
    <property type="molecule type" value="Genomic_DNA"/>
</dbReference>
<keyword evidence="7" id="KW-0378">Hydrolase</keyword>
<dbReference type="GO" id="GO:0016787">
    <property type="term" value="F:hydrolase activity"/>
    <property type="evidence" value="ECO:0007669"/>
    <property type="project" value="UniProtKB-KW"/>
</dbReference>
<dbReference type="SUPFAM" id="SSF103473">
    <property type="entry name" value="MFS general substrate transporter"/>
    <property type="match status" value="1"/>
</dbReference>
<proteinExistence type="predicted"/>
<keyword evidence="4 6" id="KW-1133">Transmembrane helix</keyword>
<dbReference type="PANTHER" id="PTHR43385">
    <property type="entry name" value="RIBOFLAVIN TRANSPORTER RIBJ"/>
    <property type="match status" value="1"/>
</dbReference>
<organism evidence="7 8">
    <name type="scientific">Ichthyophthirius multifiliis</name>
    <name type="common">White spot disease agent</name>
    <name type="synonym">Ich</name>
    <dbReference type="NCBI Taxonomy" id="5932"/>
    <lineage>
        <taxon>Eukaryota</taxon>
        <taxon>Sar</taxon>
        <taxon>Alveolata</taxon>
        <taxon>Ciliophora</taxon>
        <taxon>Intramacronucleata</taxon>
        <taxon>Oligohymenophorea</taxon>
        <taxon>Hymenostomatida</taxon>
        <taxon>Ophryoglenina</taxon>
        <taxon>Ichthyophthirius</taxon>
    </lineage>
</organism>